<dbReference type="PANTHER" id="PTHR43738">
    <property type="entry name" value="ABC TRANSPORTER, MEMBRANE PROTEIN"/>
    <property type="match status" value="1"/>
</dbReference>
<keyword evidence="7 11" id="KW-0812">Transmembrane</keyword>
<keyword evidence="8 11" id="KW-1133">Transmembrane helix</keyword>
<evidence type="ECO:0000313" key="14">
    <source>
        <dbReference type="EMBL" id="SEM09916.1"/>
    </source>
</evidence>
<evidence type="ECO:0000256" key="6">
    <source>
        <dbReference type="ARBA" id="ARBA00022475"/>
    </source>
</evidence>
<dbReference type="PANTHER" id="PTHR43738:SF1">
    <property type="entry name" value="HEMIN TRANSPORT SYSTEM PERMEASE PROTEIN HRTB-RELATED"/>
    <property type="match status" value="1"/>
</dbReference>
<dbReference type="GO" id="GO:0005886">
    <property type="term" value="C:plasma membrane"/>
    <property type="evidence" value="ECO:0007669"/>
    <property type="project" value="UniProtKB-SubCell"/>
</dbReference>
<gene>
    <name evidence="13" type="ORF">APU01nite_14580</name>
    <name evidence="14" type="ORF">SAMN04488100_12526</name>
</gene>
<name>A0A1H7VL00_9LACT</name>
<comment type="function">
    <text evidence="10">Part of the ABC transporter complex hrt involved in hemin import. Responsible for the translocation of the substrate across the membrane.</text>
</comment>
<dbReference type="Pfam" id="PF02687">
    <property type="entry name" value="FtsX"/>
    <property type="match status" value="1"/>
</dbReference>
<feature type="transmembrane region" description="Helical" evidence="11">
    <location>
        <begin position="255"/>
        <end position="275"/>
    </location>
</feature>
<feature type="transmembrane region" description="Helical" evidence="11">
    <location>
        <begin position="339"/>
        <end position="359"/>
    </location>
</feature>
<comment type="similarity">
    <text evidence="2">Belongs to the ABC-4 integral membrane protein family. HrtB subfamily.</text>
</comment>
<feature type="transmembrane region" description="Helical" evidence="11">
    <location>
        <begin position="15"/>
        <end position="35"/>
    </location>
</feature>
<comment type="subcellular location">
    <subcellularLocation>
        <location evidence="1">Cell membrane</location>
        <topology evidence="1">Multi-pass membrane protein</topology>
    </subcellularLocation>
</comment>
<evidence type="ECO:0000259" key="12">
    <source>
        <dbReference type="Pfam" id="PF02687"/>
    </source>
</evidence>
<organism evidence="14 15">
    <name type="scientific">Alkalibacterium putridalgicola</name>
    <dbReference type="NCBI Taxonomy" id="426703"/>
    <lineage>
        <taxon>Bacteria</taxon>
        <taxon>Bacillati</taxon>
        <taxon>Bacillota</taxon>
        <taxon>Bacilli</taxon>
        <taxon>Lactobacillales</taxon>
        <taxon>Carnobacteriaceae</taxon>
        <taxon>Alkalibacterium</taxon>
    </lineage>
</organism>
<dbReference type="Proteomes" id="UP000321425">
    <property type="component" value="Unassembled WGS sequence"/>
</dbReference>
<evidence type="ECO:0000256" key="10">
    <source>
        <dbReference type="ARBA" id="ARBA00024973"/>
    </source>
</evidence>
<evidence type="ECO:0000256" key="7">
    <source>
        <dbReference type="ARBA" id="ARBA00022692"/>
    </source>
</evidence>
<proteinExistence type="inferred from homology"/>
<keyword evidence="5" id="KW-0813">Transport</keyword>
<keyword evidence="9 11" id="KW-0472">Membrane</keyword>
<evidence type="ECO:0000256" key="9">
    <source>
        <dbReference type="ARBA" id="ARBA00023136"/>
    </source>
</evidence>
<feature type="domain" description="ABC3 transporter permease C-terminal" evidence="12">
    <location>
        <begin position="255"/>
        <end position="366"/>
    </location>
</feature>
<comment type="subunit">
    <text evidence="3">The complex is composed of two ATP-binding proteins (HrtA), two transmembrane proteins (HrtB) and a solute-binding protein.</text>
</comment>
<keyword evidence="6" id="KW-1003">Cell membrane</keyword>
<reference evidence="14 15" key="1">
    <citation type="submission" date="2016-10" db="EMBL/GenBank/DDBJ databases">
        <authorList>
            <person name="de Groot N.N."/>
        </authorList>
    </citation>
    <scope>NUCLEOTIDE SEQUENCE [LARGE SCALE GENOMIC DNA]</scope>
    <source>
        <strain evidence="14 15">DSM 19182</strain>
    </source>
</reference>
<sequence>MTLALKELLYSKGRFIMIGLIIVLISWLVFILSGLGTGLSTLSTGVLSQADFTGIVFEEGSEYSLSKSKISGSLSEEVSAQEGVSDTAALSTFNTSIRKAGTANSNEKITDIVLIGIAPDSFMEPDLVEGNRWNGSEENQVIADISLENEGYAIGDSITFSGTDKEVTIVGFTKDQTLYHQSSLYVSMDKFRDIRFPNAESANGIENVVSGIAVRGEDIDMQALTEPGSGIEYGTKEETINAIPGYVAENATITMMLWFLMIISAFILGVFFYVLTNQKTHQFGVLKAIGGSNGFIVRSVISQVFFLALISILLGIGLTSLTVLILPETMPFQLEAEMVSIYSLVLLGISILSSLFSVARISKIDPLTALGRAE</sequence>
<dbReference type="AlphaFoldDB" id="A0A1H7VL00"/>
<dbReference type="Proteomes" id="UP000198548">
    <property type="component" value="Unassembled WGS sequence"/>
</dbReference>
<dbReference type="InterPro" id="IPR003838">
    <property type="entry name" value="ABC3_permease_C"/>
</dbReference>
<reference evidence="13 16" key="2">
    <citation type="submission" date="2019-07" db="EMBL/GenBank/DDBJ databases">
        <title>Whole genome shotgun sequence of Alkalibacterium putridalgicola NBRC 103243.</title>
        <authorList>
            <person name="Hosoyama A."/>
            <person name="Uohara A."/>
            <person name="Ohji S."/>
            <person name="Ichikawa N."/>
        </authorList>
    </citation>
    <scope>NUCLEOTIDE SEQUENCE [LARGE SCALE GENOMIC DNA]</scope>
    <source>
        <strain evidence="13 16">NBRC 103243</strain>
    </source>
</reference>
<evidence type="ECO:0000256" key="5">
    <source>
        <dbReference type="ARBA" id="ARBA00022448"/>
    </source>
</evidence>
<dbReference type="EMBL" id="BJUX01000014">
    <property type="protein sequence ID" value="GEK89419.1"/>
    <property type="molecule type" value="Genomic_DNA"/>
</dbReference>
<dbReference type="STRING" id="426703.SAMN04488100_12526"/>
<evidence type="ECO:0000256" key="11">
    <source>
        <dbReference type="SAM" id="Phobius"/>
    </source>
</evidence>
<evidence type="ECO:0000313" key="16">
    <source>
        <dbReference type="Proteomes" id="UP000321425"/>
    </source>
</evidence>
<evidence type="ECO:0000256" key="1">
    <source>
        <dbReference type="ARBA" id="ARBA00004651"/>
    </source>
</evidence>
<dbReference type="RefSeq" id="WP_091488969.1">
    <property type="nucleotide sequence ID" value="NZ_BJUX01000014.1"/>
</dbReference>
<evidence type="ECO:0000256" key="4">
    <source>
        <dbReference type="ARBA" id="ARBA00016962"/>
    </source>
</evidence>
<evidence type="ECO:0000256" key="8">
    <source>
        <dbReference type="ARBA" id="ARBA00022989"/>
    </source>
</evidence>
<evidence type="ECO:0000256" key="3">
    <source>
        <dbReference type="ARBA" id="ARBA00011131"/>
    </source>
</evidence>
<evidence type="ECO:0000313" key="13">
    <source>
        <dbReference type="EMBL" id="GEK89419.1"/>
    </source>
</evidence>
<feature type="transmembrane region" description="Helical" evidence="11">
    <location>
        <begin position="304"/>
        <end position="327"/>
    </location>
</feature>
<dbReference type="InterPro" id="IPR051125">
    <property type="entry name" value="ABC-4/HrtB_transporter"/>
</dbReference>
<dbReference type="OrthoDB" id="384327at2"/>
<evidence type="ECO:0000256" key="2">
    <source>
        <dbReference type="ARBA" id="ARBA00008697"/>
    </source>
</evidence>
<keyword evidence="16" id="KW-1185">Reference proteome</keyword>
<protein>
    <recommendedName>
        <fullName evidence="4">Putative hemin transport system permease protein HrtB</fullName>
    </recommendedName>
</protein>
<evidence type="ECO:0000313" key="15">
    <source>
        <dbReference type="Proteomes" id="UP000198548"/>
    </source>
</evidence>
<dbReference type="EMBL" id="FOBL01000025">
    <property type="protein sequence ID" value="SEM09916.1"/>
    <property type="molecule type" value="Genomic_DNA"/>
</dbReference>
<accession>A0A1H7VL00</accession>